<evidence type="ECO:0000313" key="2">
    <source>
        <dbReference type="Proteomes" id="UP000054564"/>
    </source>
</evidence>
<sequence>MKTVDTPSFTSFDGVKRIACGNLETNVLAVKRAIASGSTEPVLIFDDRTGRVQEVDIRGTDAEAIARLAKDPIEASESIDSAQSSLQPRGRGRPKLGVIPREVTLLPRHWDWLSTQPGGASVALRKLVEEARRNTVDRDDKRRTQERAYQFMSTMAGNMPGFEESSRALFAGDSEKFIQLTAKWPTDIRNYAMSLAAYDQV</sequence>
<accession>A0A0L0UNY1</accession>
<name>A0A0L0UNY1_9BASI</name>
<dbReference type="Proteomes" id="UP000054564">
    <property type="component" value="Unassembled WGS sequence"/>
</dbReference>
<reference evidence="2" key="1">
    <citation type="submission" date="2014-03" db="EMBL/GenBank/DDBJ databases">
        <title>The Genome Sequence of Puccinia striiformis f. sp. tritici PST-78.</title>
        <authorList>
            <consortium name="The Broad Institute Genome Sequencing Platform"/>
            <person name="Cuomo C."/>
            <person name="Hulbert S."/>
            <person name="Chen X."/>
            <person name="Walker B."/>
            <person name="Young S.K."/>
            <person name="Zeng Q."/>
            <person name="Gargeya S."/>
            <person name="Fitzgerald M."/>
            <person name="Haas B."/>
            <person name="Abouelleil A."/>
            <person name="Alvarado L."/>
            <person name="Arachchi H.M."/>
            <person name="Berlin A.M."/>
            <person name="Chapman S.B."/>
            <person name="Goldberg J."/>
            <person name="Griggs A."/>
            <person name="Gujja S."/>
            <person name="Hansen M."/>
            <person name="Howarth C."/>
            <person name="Imamovic A."/>
            <person name="Larimer J."/>
            <person name="McCowan C."/>
            <person name="Montmayeur A."/>
            <person name="Murphy C."/>
            <person name="Neiman D."/>
            <person name="Pearson M."/>
            <person name="Priest M."/>
            <person name="Roberts A."/>
            <person name="Saif S."/>
            <person name="Shea T."/>
            <person name="Sisk P."/>
            <person name="Sykes S."/>
            <person name="Wortman J."/>
            <person name="Nusbaum C."/>
            <person name="Birren B."/>
        </authorList>
    </citation>
    <scope>NUCLEOTIDE SEQUENCE [LARGE SCALE GENOMIC DNA]</scope>
    <source>
        <strain evidence="2">race PST-78</strain>
    </source>
</reference>
<dbReference type="Pfam" id="PF09998">
    <property type="entry name" value="DUF2239"/>
    <property type="match status" value="1"/>
</dbReference>
<dbReference type="InterPro" id="IPR018715">
    <property type="entry name" value="DUF2239"/>
</dbReference>
<dbReference type="AlphaFoldDB" id="A0A0L0UNY1"/>
<gene>
    <name evidence="1" type="ORF">PSTG_17906</name>
</gene>
<evidence type="ECO:0000313" key="1">
    <source>
        <dbReference type="EMBL" id="KNE88675.1"/>
    </source>
</evidence>
<keyword evidence="2" id="KW-1185">Reference proteome</keyword>
<proteinExistence type="predicted"/>
<evidence type="ECO:0008006" key="3">
    <source>
        <dbReference type="Google" id="ProtNLM"/>
    </source>
</evidence>
<comment type="caution">
    <text evidence="1">The sequence shown here is derived from an EMBL/GenBank/DDBJ whole genome shotgun (WGS) entry which is preliminary data.</text>
</comment>
<organism evidence="1 2">
    <name type="scientific">Puccinia striiformis f. sp. tritici PST-78</name>
    <dbReference type="NCBI Taxonomy" id="1165861"/>
    <lineage>
        <taxon>Eukaryota</taxon>
        <taxon>Fungi</taxon>
        <taxon>Dikarya</taxon>
        <taxon>Basidiomycota</taxon>
        <taxon>Pucciniomycotina</taxon>
        <taxon>Pucciniomycetes</taxon>
        <taxon>Pucciniales</taxon>
        <taxon>Pucciniaceae</taxon>
        <taxon>Puccinia</taxon>
    </lineage>
</organism>
<dbReference type="EMBL" id="AJIL01001177">
    <property type="protein sequence ID" value="KNE88675.1"/>
    <property type="molecule type" value="Genomic_DNA"/>
</dbReference>
<protein>
    <recommendedName>
        <fullName evidence="3">DUF2239 domain-containing protein</fullName>
    </recommendedName>
</protein>